<evidence type="ECO:0000313" key="1">
    <source>
        <dbReference type="EMBL" id="PVH20921.1"/>
    </source>
</evidence>
<gene>
    <name evidence="1" type="ORF">CXQ85_004434</name>
</gene>
<dbReference type="AlphaFoldDB" id="A0A2V1AVL7"/>
<proteinExistence type="predicted"/>
<dbReference type="EMBL" id="PKFO01000004">
    <property type="protein sequence ID" value="PVH20921.1"/>
    <property type="molecule type" value="Genomic_DNA"/>
</dbReference>
<dbReference type="OrthoDB" id="10432304at2759"/>
<comment type="caution">
    <text evidence="1">The sequence shown here is derived from an EMBL/GenBank/DDBJ whole genome shotgun (WGS) entry which is preliminary data.</text>
</comment>
<dbReference type="Proteomes" id="UP000244309">
    <property type="component" value="Unassembled WGS sequence"/>
</dbReference>
<name>A0A2V1AVL7_9ASCO</name>
<dbReference type="VEuPathDB" id="FungiDB:CXQ85_004434"/>
<sequence length="165" mass="18533">MNLPEPEYDSNRHRSSATITSGFVAPGDITNYSTMAVASKLNQLSLEVSVQHGTQQIRLLEGRIERRAPTESKCPVGIFLLSPEGTQALVSGNLLRSCVDFIELCEEEWDITECYIMVPKQVSEAQPVVKFLNRSLDMAFVDERKSIPQLDGFDTLDWYVCKCDL</sequence>
<accession>A0A2V1AVL7</accession>
<keyword evidence="2" id="KW-1185">Reference proteome</keyword>
<organism evidence="1 2">
    <name type="scientific">Candidozyma haemuli</name>
    <dbReference type="NCBI Taxonomy" id="45357"/>
    <lineage>
        <taxon>Eukaryota</taxon>
        <taxon>Fungi</taxon>
        <taxon>Dikarya</taxon>
        <taxon>Ascomycota</taxon>
        <taxon>Saccharomycotina</taxon>
        <taxon>Pichiomycetes</taxon>
        <taxon>Metschnikowiaceae</taxon>
        <taxon>Candidozyma</taxon>
    </lineage>
</organism>
<dbReference type="GeneID" id="37009764"/>
<protein>
    <submittedName>
        <fullName evidence="1">Uncharacterized protein</fullName>
    </submittedName>
</protein>
<dbReference type="RefSeq" id="XP_025341861.1">
    <property type="nucleotide sequence ID" value="XM_025488053.1"/>
</dbReference>
<reference evidence="1 2" key="1">
    <citation type="submission" date="2017-12" db="EMBL/GenBank/DDBJ databases">
        <title>Genome Sequence of a Multidrug-Resistant Candida haemulonii Isolate from a Patient with Chronic Leg Ulcers in Israel.</title>
        <authorList>
            <person name="Chow N.A."/>
            <person name="Gade L."/>
            <person name="Batra D."/>
            <person name="Rowe L.A."/>
            <person name="Ben-Ami R."/>
            <person name="Loparev V.N."/>
            <person name="Litvintseva A.P."/>
        </authorList>
    </citation>
    <scope>NUCLEOTIDE SEQUENCE [LARGE SCALE GENOMIC DNA]</scope>
    <source>
        <strain evidence="1 2">B11899</strain>
    </source>
</reference>
<evidence type="ECO:0000313" key="2">
    <source>
        <dbReference type="Proteomes" id="UP000244309"/>
    </source>
</evidence>